<dbReference type="InterPro" id="IPR007881">
    <property type="entry name" value="UNC-50"/>
</dbReference>
<protein>
    <submittedName>
        <fullName evidence="7">Serine/threonine-protein phosphatase</fullName>
    </submittedName>
</protein>
<accession>A0AA91T2Z5</accession>
<sequence length="306" mass="34940">MSKRANLPYTYQDLFPHVAASPRDPRTPGSISGASFAESRSLAFTPRSPDHKRSNWKTMFRRLFKPRTLDFETAIWEVFYLIINPRKMYRTHYTYKHSNGKASSRRDDPSFLILVTCFLCISAIAWGLTYSPHVWDIIKLVVNMVIFDFYVSGVCVATVSWAVTNALFNNQFSLSTAFSASSRYAVNYIEWGFCFDIHCNSFLIIWAVLYLLQFFLLPLLTSKNFLSLLLGNTLYFGAVGQYFIITFYGFNSLPFVSSASTRGSSPGKVFQMAILAGILPLLALGWFLCNVFRFNVAQVMVHNYFN</sequence>
<feature type="transmembrane region" description="Helical" evidence="6">
    <location>
        <begin position="269"/>
        <end position="288"/>
    </location>
</feature>
<evidence type="ECO:0000256" key="4">
    <source>
        <dbReference type="ARBA" id="ARBA00022989"/>
    </source>
</evidence>
<evidence type="ECO:0000313" key="8">
    <source>
        <dbReference type="Proteomes" id="UP000195602"/>
    </source>
</evidence>
<dbReference type="GO" id="GO:0000139">
    <property type="term" value="C:Golgi membrane"/>
    <property type="evidence" value="ECO:0007669"/>
    <property type="project" value="EnsemblFungi"/>
</dbReference>
<evidence type="ECO:0000256" key="2">
    <source>
        <dbReference type="ARBA" id="ARBA00006293"/>
    </source>
</evidence>
<comment type="subcellular location">
    <subcellularLocation>
        <location evidence="1">Membrane</location>
        <topology evidence="1">Multi-pass membrane protein</topology>
    </subcellularLocation>
</comment>
<evidence type="ECO:0000313" key="7">
    <source>
        <dbReference type="EMBL" id="OVF09632.1"/>
    </source>
</evidence>
<dbReference type="AlphaFoldDB" id="A0AA91T2Z5"/>
<dbReference type="PANTHER" id="PTHR12841">
    <property type="entry name" value="PROTEIN UNC-50 HOMOLOG"/>
    <property type="match status" value="1"/>
</dbReference>
<evidence type="ECO:0000256" key="5">
    <source>
        <dbReference type="ARBA" id="ARBA00023136"/>
    </source>
</evidence>
<dbReference type="GO" id="GO:0016192">
    <property type="term" value="P:vesicle-mediated transport"/>
    <property type="evidence" value="ECO:0007669"/>
    <property type="project" value="EnsemblFungi"/>
</dbReference>
<keyword evidence="3 6" id="KW-0812">Transmembrane</keyword>
<dbReference type="KEGG" id="clus:A9F13_04g01111"/>
<dbReference type="Proteomes" id="UP000195602">
    <property type="component" value="Unassembled WGS sequence"/>
</dbReference>
<evidence type="ECO:0000256" key="3">
    <source>
        <dbReference type="ARBA" id="ARBA00022692"/>
    </source>
</evidence>
<keyword evidence="5 6" id="KW-0472">Membrane</keyword>
<feature type="transmembrane region" description="Helical" evidence="6">
    <location>
        <begin position="188"/>
        <end position="213"/>
    </location>
</feature>
<evidence type="ECO:0000256" key="6">
    <source>
        <dbReference type="SAM" id="Phobius"/>
    </source>
</evidence>
<comment type="similarity">
    <text evidence="2">Belongs to the unc-50 family.</text>
</comment>
<evidence type="ECO:0000256" key="1">
    <source>
        <dbReference type="ARBA" id="ARBA00004141"/>
    </source>
</evidence>
<organism evidence="7 8">
    <name type="scientific">Clavispora lusitaniae</name>
    <name type="common">Candida lusitaniae</name>
    <dbReference type="NCBI Taxonomy" id="36911"/>
    <lineage>
        <taxon>Eukaryota</taxon>
        <taxon>Fungi</taxon>
        <taxon>Dikarya</taxon>
        <taxon>Ascomycota</taxon>
        <taxon>Saccharomycotina</taxon>
        <taxon>Pichiomycetes</taxon>
        <taxon>Metschnikowiaceae</taxon>
        <taxon>Clavispora</taxon>
    </lineage>
</organism>
<proteinExistence type="inferred from homology"/>
<feature type="transmembrane region" description="Helical" evidence="6">
    <location>
        <begin position="149"/>
        <end position="168"/>
    </location>
</feature>
<name>A0AA91T2Z5_CLALS</name>
<dbReference type="OMA" id="YRNFMYR"/>
<keyword evidence="4 6" id="KW-1133">Transmembrane helix</keyword>
<dbReference type="Pfam" id="PF05216">
    <property type="entry name" value="UNC-50"/>
    <property type="match status" value="1"/>
</dbReference>
<feature type="transmembrane region" description="Helical" evidence="6">
    <location>
        <begin position="225"/>
        <end position="248"/>
    </location>
</feature>
<reference evidence="7 8" key="1">
    <citation type="submission" date="2017-04" db="EMBL/GenBank/DDBJ databases">
        <title>Draft genome of the yeast Clavispora lusitaniae type strain CBS 6936.</title>
        <authorList>
            <person name="Durrens P."/>
            <person name="Klopp C."/>
            <person name="Biteau N."/>
            <person name="Fitton-Ouhabi V."/>
            <person name="Dementhon K."/>
            <person name="Accoceberry I."/>
            <person name="Sherman D.J."/>
            <person name="Noel T."/>
        </authorList>
    </citation>
    <scope>NUCLEOTIDE SEQUENCE [LARGE SCALE GENOMIC DNA]</scope>
    <source>
        <strain evidence="7 8">CBS 6936</strain>
    </source>
</reference>
<dbReference type="EMBL" id="LYUB02000004">
    <property type="protein sequence ID" value="OVF09632.1"/>
    <property type="molecule type" value="Genomic_DNA"/>
</dbReference>
<gene>
    <name evidence="7" type="ORF">A9F13_04g01111</name>
</gene>
<dbReference type="PANTHER" id="PTHR12841:SF6">
    <property type="entry name" value="PROTEIN UNC-50 HOMOLOG"/>
    <property type="match status" value="1"/>
</dbReference>
<feature type="transmembrane region" description="Helical" evidence="6">
    <location>
        <begin position="111"/>
        <end position="129"/>
    </location>
</feature>
<comment type="caution">
    <text evidence="7">The sequence shown here is derived from an EMBL/GenBank/DDBJ whole genome shotgun (WGS) entry which is preliminary data.</text>
</comment>